<keyword evidence="2" id="KW-1185">Reference proteome</keyword>
<dbReference type="EMBL" id="JH597773">
    <property type="protein sequence ID" value="EHQ05132.1"/>
    <property type="molecule type" value="Genomic_DNA"/>
</dbReference>
<dbReference type="InterPro" id="IPR010152">
    <property type="entry name" value="CRISPR-assoc_prot_Cas2_sub"/>
</dbReference>
<dbReference type="NCBIfam" id="TIGR01873">
    <property type="entry name" value="cas_CT1978"/>
    <property type="match status" value="1"/>
</dbReference>
<proteinExistence type="predicted"/>
<dbReference type="Pfam" id="PF09707">
    <property type="entry name" value="Cas_Cas2CT1978"/>
    <property type="match status" value="1"/>
</dbReference>
<name>H2CA08_9LEPT</name>
<dbReference type="HOGENOM" id="CLU_151313_1_0_12"/>
<gene>
    <name evidence="1" type="ORF">Lepil_0426</name>
</gene>
<evidence type="ECO:0000313" key="1">
    <source>
        <dbReference type="EMBL" id="EHQ05132.1"/>
    </source>
</evidence>
<organism evidence="1 2">
    <name type="scientific">Leptonema illini DSM 21528</name>
    <dbReference type="NCBI Taxonomy" id="929563"/>
    <lineage>
        <taxon>Bacteria</taxon>
        <taxon>Pseudomonadati</taxon>
        <taxon>Spirochaetota</taxon>
        <taxon>Spirochaetia</taxon>
        <taxon>Leptospirales</taxon>
        <taxon>Leptospiraceae</taxon>
        <taxon>Leptonema</taxon>
    </lineage>
</organism>
<evidence type="ECO:0000313" key="2">
    <source>
        <dbReference type="Proteomes" id="UP000005737"/>
    </source>
</evidence>
<dbReference type="AlphaFoldDB" id="H2CA08"/>
<dbReference type="Proteomes" id="UP000005737">
    <property type="component" value="Unassembled WGS sequence"/>
</dbReference>
<dbReference type="CDD" id="cd09755">
    <property type="entry name" value="Cas2_I-E"/>
    <property type="match status" value="1"/>
</dbReference>
<dbReference type="Gene3D" id="3.30.70.240">
    <property type="match status" value="1"/>
</dbReference>
<reference evidence="1 2" key="1">
    <citation type="submission" date="2011-10" db="EMBL/GenBank/DDBJ databases">
        <title>The Improved High-Quality Draft genome of Leptonema illini DSM 21528.</title>
        <authorList>
            <consortium name="US DOE Joint Genome Institute (JGI-PGF)"/>
            <person name="Lucas S."/>
            <person name="Copeland A."/>
            <person name="Lapidus A."/>
            <person name="Glavina del Rio T."/>
            <person name="Dalin E."/>
            <person name="Tice H."/>
            <person name="Bruce D."/>
            <person name="Goodwin L."/>
            <person name="Pitluck S."/>
            <person name="Peters L."/>
            <person name="Mikhailova N."/>
            <person name="Held B."/>
            <person name="Kyrpides N."/>
            <person name="Mavromatis K."/>
            <person name="Ivanova N."/>
            <person name="Markowitz V."/>
            <person name="Cheng J.-F."/>
            <person name="Hugenholtz P."/>
            <person name="Woyke T."/>
            <person name="Wu D."/>
            <person name="Gronow S."/>
            <person name="Wellnitz S."/>
            <person name="Brambilla E.-M."/>
            <person name="Klenk H.-P."/>
            <person name="Eisen J.A."/>
        </authorList>
    </citation>
    <scope>NUCLEOTIDE SEQUENCE [LARGE SCALE GENOMIC DNA]</scope>
    <source>
        <strain evidence="1 2">DSM 21528</strain>
    </source>
</reference>
<dbReference type="STRING" id="183.GCA_002009735_00020"/>
<accession>H2CA08</accession>
<sequence>MVIVVLERATPAQRGVMSRLTIELKAGVFVGNFGRRVREKLWARITEEWKVDALMIYKTNTEQGYAALSNGDTSREIVDFEGMVLTQYPVPESKQKPA</sequence>
<protein>
    <submittedName>
        <fullName evidence="1">CRISPR-associated protein, Cas2 family</fullName>
    </submittedName>
</protein>